<reference evidence="2 3" key="1">
    <citation type="journal article" date="2015" name="Nature">
        <title>rRNA introns, odd ribosomes, and small enigmatic genomes across a large radiation of phyla.</title>
        <authorList>
            <person name="Brown C.T."/>
            <person name="Hug L.A."/>
            <person name="Thomas B.C."/>
            <person name="Sharon I."/>
            <person name="Castelle C.J."/>
            <person name="Singh A."/>
            <person name="Wilkins M.J."/>
            <person name="Williams K.H."/>
            <person name="Banfield J.F."/>
        </authorList>
    </citation>
    <scope>NUCLEOTIDE SEQUENCE [LARGE SCALE GENOMIC DNA]</scope>
</reference>
<organism evidence="2 3">
    <name type="scientific">Candidatus Nomurabacteria bacterium GW2011_GWF2_43_8</name>
    <dbReference type="NCBI Taxonomy" id="1618779"/>
    <lineage>
        <taxon>Bacteria</taxon>
        <taxon>Candidatus Nomuraibacteriota</taxon>
    </lineage>
</organism>
<protein>
    <submittedName>
        <fullName evidence="2">Uncharacterized protein</fullName>
    </submittedName>
</protein>
<evidence type="ECO:0000256" key="1">
    <source>
        <dbReference type="SAM" id="MobiDB-lite"/>
    </source>
</evidence>
<dbReference type="EMBL" id="LCGX01000026">
    <property type="protein sequence ID" value="KKT23238.1"/>
    <property type="molecule type" value="Genomic_DNA"/>
</dbReference>
<gene>
    <name evidence="2" type="ORF">UW07_C0026G0011</name>
</gene>
<sequence>MITGTRSQLRKREARPAPGTPDAAAREAADVHVETTTAVEKHAGHESTPHPEEGGVTILPELALMVANELANLGLCELPRGLSEDLGEVAVHDLLVDSGPDLRSWDGLTNRQGLAVDSAREQPRGCKRLGAISGTDDDGLRLVQTAEINPDSRAVNDGLQNIRDFPGVADSVHDHFADRGPQLE</sequence>
<name>A0A0G1FMN2_9BACT</name>
<evidence type="ECO:0000313" key="3">
    <source>
        <dbReference type="Proteomes" id="UP000033831"/>
    </source>
</evidence>
<proteinExistence type="predicted"/>
<dbReference type="AlphaFoldDB" id="A0A0G1FMN2"/>
<evidence type="ECO:0000313" key="2">
    <source>
        <dbReference type="EMBL" id="KKT23238.1"/>
    </source>
</evidence>
<feature type="compositionally biased region" description="Basic and acidic residues" evidence="1">
    <location>
        <begin position="24"/>
        <end position="53"/>
    </location>
</feature>
<comment type="caution">
    <text evidence="2">The sequence shown here is derived from an EMBL/GenBank/DDBJ whole genome shotgun (WGS) entry which is preliminary data.</text>
</comment>
<accession>A0A0G1FMN2</accession>
<dbReference type="Proteomes" id="UP000033831">
    <property type="component" value="Unassembled WGS sequence"/>
</dbReference>
<feature type="region of interest" description="Disordered" evidence="1">
    <location>
        <begin position="1"/>
        <end position="53"/>
    </location>
</feature>